<evidence type="ECO:0000256" key="4">
    <source>
        <dbReference type="ARBA" id="ARBA00023125"/>
    </source>
</evidence>
<comment type="similarity">
    <text evidence="1">Belongs to the sigma-70 factor family. ECF subfamily.</text>
</comment>
<feature type="compositionally biased region" description="Polar residues" evidence="6">
    <location>
        <begin position="209"/>
        <end position="219"/>
    </location>
</feature>
<feature type="domain" description="RNA polymerase sigma-70 region 2" evidence="7">
    <location>
        <begin position="25"/>
        <end position="91"/>
    </location>
</feature>
<dbReference type="InterPro" id="IPR013325">
    <property type="entry name" value="RNA_pol_sigma_r2"/>
</dbReference>
<keyword evidence="4" id="KW-0238">DNA-binding</keyword>
<dbReference type="InterPro" id="IPR013324">
    <property type="entry name" value="RNA_pol_sigma_r3/r4-like"/>
</dbReference>
<dbReference type="NCBIfam" id="TIGR02937">
    <property type="entry name" value="sigma70-ECF"/>
    <property type="match status" value="1"/>
</dbReference>
<dbReference type="Pfam" id="PF04542">
    <property type="entry name" value="Sigma70_r2"/>
    <property type="match status" value="1"/>
</dbReference>
<gene>
    <name evidence="8" type="ORF">M2283_004186</name>
</gene>
<keyword evidence="3" id="KW-0731">Sigma factor</keyword>
<dbReference type="InterPro" id="IPR007627">
    <property type="entry name" value="RNA_pol_sigma70_r2"/>
</dbReference>
<evidence type="ECO:0000256" key="5">
    <source>
        <dbReference type="ARBA" id="ARBA00023163"/>
    </source>
</evidence>
<evidence type="ECO:0000256" key="2">
    <source>
        <dbReference type="ARBA" id="ARBA00023015"/>
    </source>
</evidence>
<evidence type="ECO:0000259" key="7">
    <source>
        <dbReference type="Pfam" id="PF04542"/>
    </source>
</evidence>
<keyword evidence="2" id="KW-0805">Transcription regulation</keyword>
<dbReference type="SUPFAM" id="SSF88946">
    <property type="entry name" value="Sigma2 domain of RNA polymerase sigma factors"/>
    <property type="match status" value="1"/>
</dbReference>
<dbReference type="InterPro" id="IPR039425">
    <property type="entry name" value="RNA_pol_sigma-70-like"/>
</dbReference>
<evidence type="ECO:0000256" key="6">
    <source>
        <dbReference type="SAM" id="MobiDB-lite"/>
    </source>
</evidence>
<evidence type="ECO:0000256" key="3">
    <source>
        <dbReference type="ARBA" id="ARBA00023082"/>
    </source>
</evidence>
<reference evidence="8 9" key="1">
    <citation type="submission" date="2023-04" db="EMBL/GenBank/DDBJ databases">
        <title>Forest soil microbial communities from Buena Vista Peninsula, Colon Province, Panama.</title>
        <authorList>
            <person name="Bouskill N."/>
        </authorList>
    </citation>
    <scope>NUCLEOTIDE SEQUENCE [LARGE SCALE GENOMIC DNA]</scope>
    <source>
        <strain evidence="8 9">GGS1</strain>
    </source>
</reference>
<dbReference type="InterPro" id="IPR036388">
    <property type="entry name" value="WH-like_DNA-bd_sf"/>
</dbReference>
<keyword evidence="5" id="KW-0804">Transcription</keyword>
<dbReference type="RefSeq" id="WP_280877817.1">
    <property type="nucleotide sequence ID" value="NZ_JARXVH010000006.1"/>
</dbReference>
<proteinExistence type="inferred from homology"/>
<dbReference type="InterPro" id="IPR014284">
    <property type="entry name" value="RNA_pol_sigma-70_dom"/>
</dbReference>
<dbReference type="Gene3D" id="1.10.1740.10">
    <property type="match status" value="1"/>
</dbReference>
<dbReference type="EMBL" id="JARXVH010000006">
    <property type="protein sequence ID" value="MDH6216868.1"/>
    <property type="molecule type" value="Genomic_DNA"/>
</dbReference>
<protein>
    <submittedName>
        <fullName evidence="8">RNA polymerase sigma factor (Sigma-70 family)</fullName>
    </submittedName>
</protein>
<dbReference type="Gene3D" id="1.10.10.10">
    <property type="entry name" value="Winged helix-like DNA-binding domain superfamily/Winged helix DNA-binding domain"/>
    <property type="match status" value="1"/>
</dbReference>
<sequence>MPAKGNAELLAGCARGEAEAWDETVDRFGRLVWSVARSHRVSRVDAEDVRQVTWFRLMQNADRIRDPDRLGDWLATVARREAIKAATRDRRLVMVGDSATLEHFLDHHESPEQITLRADRGQEVLRAIDSLSDQCRELLLRALQDPPASYQEIAAALSMPLGSVGPIRTRCLRRLRRALDRDGTPAAVEADCTGCPARTAGASHPPASVRTSDGTEVPR</sequence>
<name>A0ABT6LKT1_9ACTN</name>
<evidence type="ECO:0000313" key="9">
    <source>
        <dbReference type="Proteomes" id="UP001160499"/>
    </source>
</evidence>
<dbReference type="Proteomes" id="UP001160499">
    <property type="component" value="Unassembled WGS sequence"/>
</dbReference>
<comment type="caution">
    <text evidence="8">The sequence shown here is derived from an EMBL/GenBank/DDBJ whole genome shotgun (WGS) entry which is preliminary data.</text>
</comment>
<dbReference type="SUPFAM" id="SSF88659">
    <property type="entry name" value="Sigma3 and sigma4 domains of RNA polymerase sigma factors"/>
    <property type="match status" value="1"/>
</dbReference>
<feature type="region of interest" description="Disordered" evidence="6">
    <location>
        <begin position="196"/>
        <end position="219"/>
    </location>
</feature>
<organism evidence="8 9">
    <name type="scientific">Streptomyces pseudovenezuelae</name>
    <dbReference type="NCBI Taxonomy" id="67350"/>
    <lineage>
        <taxon>Bacteria</taxon>
        <taxon>Bacillati</taxon>
        <taxon>Actinomycetota</taxon>
        <taxon>Actinomycetes</taxon>
        <taxon>Kitasatosporales</taxon>
        <taxon>Streptomycetaceae</taxon>
        <taxon>Streptomyces</taxon>
        <taxon>Streptomyces aurantiacus group</taxon>
    </lineage>
</organism>
<dbReference type="PANTHER" id="PTHR43133">
    <property type="entry name" value="RNA POLYMERASE ECF-TYPE SIGMA FACTO"/>
    <property type="match status" value="1"/>
</dbReference>
<evidence type="ECO:0000256" key="1">
    <source>
        <dbReference type="ARBA" id="ARBA00010641"/>
    </source>
</evidence>
<accession>A0ABT6LKT1</accession>
<dbReference type="PANTHER" id="PTHR43133:SF8">
    <property type="entry name" value="RNA POLYMERASE SIGMA FACTOR HI_1459-RELATED"/>
    <property type="match status" value="1"/>
</dbReference>
<evidence type="ECO:0000313" key="8">
    <source>
        <dbReference type="EMBL" id="MDH6216868.1"/>
    </source>
</evidence>
<keyword evidence="9" id="KW-1185">Reference proteome</keyword>